<dbReference type="EMBL" id="PSZP01000009">
    <property type="protein sequence ID" value="TCG11317.1"/>
    <property type="molecule type" value="Genomic_DNA"/>
</dbReference>
<evidence type="ECO:0000313" key="2">
    <source>
        <dbReference type="EMBL" id="TCG11317.1"/>
    </source>
</evidence>
<comment type="caution">
    <text evidence="2">The sequence shown here is derived from an EMBL/GenBank/DDBJ whole genome shotgun (WGS) entry which is preliminary data.</text>
</comment>
<name>A0A4R0XU48_9MOLU</name>
<evidence type="ECO:0000256" key="1">
    <source>
        <dbReference type="SAM" id="Phobius"/>
    </source>
</evidence>
<protein>
    <submittedName>
        <fullName evidence="2">Uncharacterized protein</fullName>
    </submittedName>
</protein>
<feature type="transmembrane region" description="Helical" evidence="1">
    <location>
        <begin position="65"/>
        <end position="83"/>
    </location>
</feature>
<keyword evidence="1" id="KW-0472">Membrane</keyword>
<organism evidence="2 3">
    <name type="scientific">Mycoplasma todarodis</name>
    <dbReference type="NCBI Taxonomy" id="1937191"/>
    <lineage>
        <taxon>Bacteria</taxon>
        <taxon>Bacillati</taxon>
        <taxon>Mycoplasmatota</taxon>
        <taxon>Mollicutes</taxon>
        <taxon>Mycoplasmataceae</taxon>
        <taxon>Mycoplasma</taxon>
    </lineage>
</organism>
<keyword evidence="1" id="KW-0812">Transmembrane</keyword>
<keyword evidence="1" id="KW-1133">Transmembrane helix</keyword>
<gene>
    <name evidence="2" type="ORF">C4B25_01895</name>
</gene>
<sequence length="109" mass="12465">MYKKFTWSVIAFSITQITLGLLAIFEVLDSSKYLGIYWVISGIIMLVYSGTTILNMRISKVKTLFLMYIILIISLFALCWINLLTLVFIIPYASISLLFALGFHTELKI</sequence>
<dbReference type="AlphaFoldDB" id="A0A4R0XU48"/>
<keyword evidence="3" id="KW-1185">Reference proteome</keyword>
<proteinExistence type="predicted"/>
<reference evidence="2 3" key="1">
    <citation type="submission" date="2018-02" db="EMBL/GenBank/DDBJ databases">
        <title>Mycoplasma marinum and Mycoplasma todarodis sp. nov., moderately halophilic and psychrotolerant mycoplasmas isolated from cephalopods.</title>
        <authorList>
            <person name="Viver T."/>
        </authorList>
    </citation>
    <scope>NUCLEOTIDE SEQUENCE [LARGE SCALE GENOMIC DNA]</scope>
    <source>
        <strain evidence="2 3">5H</strain>
    </source>
</reference>
<accession>A0A4R0XU48</accession>
<dbReference type="RefSeq" id="WP_131613369.1">
    <property type="nucleotide sequence ID" value="NZ_PSZP01000009.1"/>
</dbReference>
<evidence type="ECO:0000313" key="3">
    <source>
        <dbReference type="Proteomes" id="UP000291072"/>
    </source>
</evidence>
<feature type="transmembrane region" description="Helical" evidence="1">
    <location>
        <begin position="34"/>
        <end position="53"/>
    </location>
</feature>
<dbReference type="Proteomes" id="UP000291072">
    <property type="component" value="Unassembled WGS sequence"/>
</dbReference>
<feature type="transmembrane region" description="Helical" evidence="1">
    <location>
        <begin position="7"/>
        <end position="28"/>
    </location>
</feature>